<evidence type="ECO:0000313" key="2">
    <source>
        <dbReference type="EMBL" id="EWM22272.1"/>
    </source>
</evidence>
<accession>W7T708</accession>
<proteinExistence type="predicted"/>
<protein>
    <submittedName>
        <fullName evidence="2">RAVE complex protein Rav1</fullName>
    </submittedName>
</protein>
<sequence>MQAALLYLAAGRRTTLSNLAKAAREDKKALARLLQFDLNSARGRQVVEKNAYHLLRHRAYLSAAALFLLPDPPQLTLCLDVLVRHMKDPLLALLVARLVESGLHPDLGGDERGGAVRVGRCTP</sequence>
<dbReference type="Proteomes" id="UP000019335">
    <property type="component" value="Unassembled WGS sequence"/>
</dbReference>
<dbReference type="PANTHER" id="PTHR13950:SF9">
    <property type="entry name" value="RABCONNECTIN-3A"/>
    <property type="match status" value="1"/>
</dbReference>
<keyword evidence="3" id="KW-1185">Reference proteome</keyword>
<gene>
    <name evidence="2" type="ORF">Naga_100979g2</name>
</gene>
<evidence type="ECO:0000313" key="3">
    <source>
        <dbReference type="Proteomes" id="UP000019335"/>
    </source>
</evidence>
<name>W7T708_9STRA</name>
<reference evidence="2 3" key="1">
    <citation type="journal article" date="2014" name="Mol. Plant">
        <title>Chromosome Scale Genome Assembly and Transcriptome Profiling of Nannochloropsis gaditana in Nitrogen Depletion.</title>
        <authorList>
            <person name="Corteggiani Carpinelli E."/>
            <person name="Telatin A."/>
            <person name="Vitulo N."/>
            <person name="Forcato C."/>
            <person name="D'Angelo M."/>
            <person name="Schiavon R."/>
            <person name="Vezzi A."/>
            <person name="Giacometti G.M."/>
            <person name="Morosinotto T."/>
            <person name="Valle G."/>
        </authorList>
    </citation>
    <scope>NUCLEOTIDE SEQUENCE [LARGE SCALE GENOMIC DNA]</scope>
    <source>
        <strain evidence="2 3">B-31</strain>
    </source>
</reference>
<dbReference type="InterPro" id="IPR022033">
    <property type="entry name" value="Rav1p_C"/>
</dbReference>
<dbReference type="AlphaFoldDB" id="W7T708"/>
<dbReference type="OrthoDB" id="47780at2759"/>
<dbReference type="EMBL" id="AZIL01002231">
    <property type="protein sequence ID" value="EWM22272.1"/>
    <property type="molecule type" value="Genomic_DNA"/>
</dbReference>
<comment type="caution">
    <text evidence="2">The sequence shown here is derived from an EMBL/GenBank/DDBJ whole genome shotgun (WGS) entry which is preliminary data.</text>
</comment>
<feature type="domain" description="RAVE complex protein Rav1 C-terminal" evidence="1">
    <location>
        <begin position="2"/>
        <end position="106"/>
    </location>
</feature>
<dbReference type="GO" id="GO:0043291">
    <property type="term" value="C:RAVE complex"/>
    <property type="evidence" value="ECO:0007669"/>
    <property type="project" value="TreeGrafter"/>
</dbReference>
<evidence type="ECO:0000259" key="1">
    <source>
        <dbReference type="Pfam" id="PF12234"/>
    </source>
</evidence>
<dbReference type="GO" id="GO:0007035">
    <property type="term" value="P:vacuolar acidification"/>
    <property type="evidence" value="ECO:0007669"/>
    <property type="project" value="TreeGrafter"/>
</dbReference>
<dbReference type="InterPro" id="IPR052208">
    <property type="entry name" value="DmX-like/RAVE_component"/>
</dbReference>
<organism evidence="2 3">
    <name type="scientific">Nannochloropsis gaditana</name>
    <dbReference type="NCBI Taxonomy" id="72520"/>
    <lineage>
        <taxon>Eukaryota</taxon>
        <taxon>Sar</taxon>
        <taxon>Stramenopiles</taxon>
        <taxon>Ochrophyta</taxon>
        <taxon>Eustigmatophyceae</taxon>
        <taxon>Eustigmatales</taxon>
        <taxon>Monodopsidaceae</taxon>
        <taxon>Nannochloropsis</taxon>
    </lineage>
</organism>
<dbReference type="Pfam" id="PF12234">
    <property type="entry name" value="Rav1p_C"/>
    <property type="match status" value="1"/>
</dbReference>
<dbReference type="PANTHER" id="PTHR13950">
    <property type="entry name" value="RABCONNECTIN-RELATED"/>
    <property type="match status" value="1"/>
</dbReference>